<name>A0A381Z5E1_9ZZZZ</name>
<gene>
    <name evidence="1" type="ORF">METZ01_LOCUS137312</name>
</gene>
<dbReference type="AlphaFoldDB" id="A0A381Z5E1"/>
<sequence>MTDSGLAFCHIFAVMRIHEPEHDNDERMFLMKK</sequence>
<proteinExistence type="predicted"/>
<evidence type="ECO:0000313" key="1">
    <source>
        <dbReference type="EMBL" id="SVA84458.1"/>
    </source>
</evidence>
<reference evidence="1" key="1">
    <citation type="submission" date="2018-05" db="EMBL/GenBank/DDBJ databases">
        <authorList>
            <person name="Lanie J.A."/>
            <person name="Ng W.-L."/>
            <person name="Kazmierczak K.M."/>
            <person name="Andrzejewski T.M."/>
            <person name="Davidsen T.M."/>
            <person name="Wayne K.J."/>
            <person name="Tettelin H."/>
            <person name="Glass J.I."/>
            <person name="Rusch D."/>
            <person name="Podicherti R."/>
            <person name="Tsui H.-C.T."/>
            <person name="Winkler M.E."/>
        </authorList>
    </citation>
    <scope>NUCLEOTIDE SEQUENCE</scope>
</reference>
<organism evidence="1">
    <name type="scientific">marine metagenome</name>
    <dbReference type="NCBI Taxonomy" id="408172"/>
    <lineage>
        <taxon>unclassified sequences</taxon>
        <taxon>metagenomes</taxon>
        <taxon>ecological metagenomes</taxon>
    </lineage>
</organism>
<dbReference type="EMBL" id="UINC01020014">
    <property type="protein sequence ID" value="SVA84458.1"/>
    <property type="molecule type" value="Genomic_DNA"/>
</dbReference>
<accession>A0A381Z5E1</accession>
<protein>
    <submittedName>
        <fullName evidence="1">Uncharacterized protein</fullName>
    </submittedName>
</protein>